<feature type="transmembrane region" description="Helical" evidence="6">
    <location>
        <begin position="197"/>
        <end position="221"/>
    </location>
</feature>
<feature type="transmembrane region" description="Helical" evidence="6">
    <location>
        <begin position="413"/>
        <end position="435"/>
    </location>
</feature>
<feature type="transmembrane region" description="Helical" evidence="6">
    <location>
        <begin position="666"/>
        <end position="688"/>
    </location>
</feature>
<evidence type="ECO:0000256" key="5">
    <source>
        <dbReference type="ARBA" id="ARBA00023136"/>
    </source>
</evidence>
<evidence type="ECO:0000256" key="3">
    <source>
        <dbReference type="ARBA" id="ARBA00022692"/>
    </source>
</evidence>
<keyword evidence="9" id="KW-1185">Reference proteome</keyword>
<dbReference type="Pfam" id="PF02687">
    <property type="entry name" value="FtsX"/>
    <property type="match status" value="2"/>
</dbReference>
<feature type="transmembrane region" description="Helical" evidence="6">
    <location>
        <begin position="242"/>
        <end position="267"/>
    </location>
</feature>
<keyword evidence="2" id="KW-1003">Cell membrane</keyword>
<keyword evidence="5 6" id="KW-0472">Membrane</keyword>
<organism evidence="8 9">
    <name type="scientific">Paractinoplanes ovalisporus</name>
    <dbReference type="NCBI Taxonomy" id="2810368"/>
    <lineage>
        <taxon>Bacteria</taxon>
        <taxon>Bacillati</taxon>
        <taxon>Actinomycetota</taxon>
        <taxon>Actinomycetes</taxon>
        <taxon>Micromonosporales</taxon>
        <taxon>Micromonosporaceae</taxon>
        <taxon>Paractinoplanes</taxon>
    </lineage>
</organism>
<comment type="subcellular location">
    <subcellularLocation>
        <location evidence="1">Cell membrane</location>
        <topology evidence="1">Multi-pass membrane protein</topology>
    </subcellularLocation>
</comment>
<evidence type="ECO:0000256" key="4">
    <source>
        <dbReference type="ARBA" id="ARBA00022989"/>
    </source>
</evidence>
<gene>
    <name evidence="8" type="ORF">JIG36_01905</name>
</gene>
<feature type="transmembrane region" description="Helical" evidence="6">
    <location>
        <begin position="364"/>
        <end position="392"/>
    </location>
</feature>
<name>A0ABS2A390_9ACTN</name>
<dbReference type="InterPro" id="IPR003838">
    <property type="entry name" value="ABC3_permease_C"/>
</dbReference>
<feature type="transmembrane region" description="Helical" evidence="6">
    <location>
        <begin position="334"/>
        <end position="352"/>
    </location>
</feature>
<dbReference type="PANTHER" id="PTHR30287">
    <property type="entry name" value="MEMBRANE COMPONENT OF PREDICTED ABC SUPERFAMILY METABOLITE UPTAKE TRANSPORTER"/>
    <property type="match status" value="1"/>
</dbReference>
<proteinExistence type="predicted"/>
<reference evidence="8 9" key="1">
    <citation type="submission" date="2021-01" db="EMBL/GenBank/DDBJ databases">
        <title>Actinoplanes sp. nov. LDG1-06 isolated from lichen.</title>
        <authorList>
            <person name="Saeng-In P."/>
            <person name="Phongsopitanun W."/>
            <person name="Kanchanasin P."/>
            <person name="Yuki M."/>
            <person name="Kudo T."/>
            <person name="Ohkuma M."/>
            <person name="Tanasupawat S."/>
        </authorList>
    </citation>
    <scope>NUCLEOTIDE SEQUENCE [LARGE SCALE GENOMIC DNA]</scope>
    <source>
        <strain evidence="8 9">LDG1-06</strain>
    </source>
</reference>
<sequence length="737" mass="76492">MIRFGLRLTLAGGREAAVRLVVISVAMALGVGMLLAALTGLGGVTAQADRYGWMNSATAANAADGPDPLWWQLRTDIVQGEVLGRVDLAASGPQSPIPPGLDRLPAAGEYFASPALAEKLRTTPADELGDRFPGRLAGLLGPEALPAPDSLIAVAGYSPAELSRRTGVARVGALATGNQSSCSGSCFRGVDPNGVKLILSVVAAALIFPLFILIATTTRLSATRREQRFAAMRLVGGTPRQVALVAAVEATVSAVAGTLGGFLVFLAARDAVATIPLTGAPMFPGDLALTVPVVLTVALGVPALAVVAALVTLRRVRISPLGVTRRVRPRPPRAWRVVPLVLGLAELAYFIGRRPDTTNQQVAAYLTGIFVTMIGLLVAGPWLTMAGARLVAGRAGGTASLIAARRLAANPRAGFRSVSGLVIALFVTTVAVGIMGSISADRSPDATEADRSMLITFFRDDEHAPAGDPVPADLKTTSGVRDIVVTRIPPGSLKAPEVPIGEWGWPTTLAACADIARLPTDSRCAPGADVAWTWHDVRGPAGWTGTWTTADITAAELSDLRAQSIITLTDGTPASVARARTTLEKSQPAFIPPYTEVEGRAEDAKVFNGWKRLAEVVVLASLAIAGCSLAVSIAGGLSERRRPFSMLRLAGVPLATLRRVVALESVTPLLAASAVALGAGLLAAHLFLRAQMDMSLQPPGFAFYATVLAGLAASLGVISLTLPLLRQITGPEVARNE</sequence>
<evidence type="ECO:0000256" key="2">
    <source>
        <dbReference type="ARBA" id="ARBA00022475"/>
    </source>
</evidence>
<feature type="transmembrane region" description="Helical" evidence="6">
    <location>
        <begin position="700"/>
        <end position="725"/>
    </location>
</feature>
<keyword evidence="3 6" id="KW-0812">Transmembrane</keyword>
<evidence type="ECO:0000256" key="6">
    <source>
        <dbReference type="SAM" id="Phobius"/>
    </source>
</evidence>
<evidence type="ECO:0000259" key="7">
    <source>
        <dbReference type="Pfam" id="PF02687"/>
    </source>
</evidence>
<feature type="transmembrane region" description="Helical" evidence="6">
    <location>
        <begin position="20"/>
        <end position="44"/>
    </location>
</feature>
<dbReference type="PANTHER" id="PTHR30287:SF2">
    <property type="entry name" value="BLL1001 PROTEIN"/>
    <property type="match status" value="1"/>
</dbReference>
<feature type="transmembrane region" description="Helical" evidence="6">
    <location>
        <begin position="287"/>
        <end position="313"/>
    </location>
</feature>
<dbReference type="EMBL" id="JAENHP010000001">
    <property type="protein sequence ID" value="MBM2614309.1"/>
    <property type="molecule type" value="Genomic_DNA"/>
</dbReference>
<feature type="domain" description="ABC3 transporter permease C-terminal" evidence="7">
    <location>
        <begin position="201"/>
        <end position="317"/>
    </location>
</feature>
<protein>
    <submittedName>
        <fullName evidence="8">ABC transporter permease</fullName>
    </submittedName>
</protein>
<feature type="domain" description="ABC3 transporter permease C-terminal" evidence="7">
    <location>
        <begin position="616"/>
        <end position="722"/>
    </location>
</feature>
<dbReference type="RefSeq" id="WP_203374212.1">
    <property type="nucleotide sequence ID" value="NZ_JAENHP010000001.1"/>
</dbReference>
<comment type="caution">
    <text evidence="8">The sequence shown here is derived from an EMBL/GenBank/DDBJ whole genome shotgun (WGS) entry which is preliminary data.</text>
</comment>
<evidence type="ECO:0000313" key="9">
    <source>
        <dbReference type="Proteomes" id="UP000632138"/>
    </source>
</evidence>
<dbReference type="InterPro" id="IPR038766">
    <property type="entry name" value="Membrane_comp_ABC_pdt"/>
</dbReference>
<evidence type="ECO:0000256" key="1">
    <source>
        <dbReference type="ARBA" id="ARBA00004651"/>
    </source>
</evidence>
<feature type="transmembrane region" description="Helical" evidence="6">
    <location>
        <begin position="616"/>
        <end position="638"/>
    </location>
</feature>
<dbReference type="Proteomes" id="UP000632138">
    <property type="component" value="Unassembled WGS sequence"/>
</dbReference>
<keyword evidence="4 6" id="KW-1133">Transmembrane helix</keyword>
<evidence type="ECO:0000313" key="8">
    <source>
        <dbReference type="EMBL" id="MBM2614309.1"/>
    </source>
</evidence>
<accession>A0ABS2A390</accession>